<dbReference type="RefSeq" id="WP_173223870.1">
    <property type="nucleotide sequence ID" value="NZ_CP048104.1"/>
</dbReference>
<protein>
    <submittedName>
        <fullName evidence="6">LemA family protein</fullName>
    </submittedName>
</protein>
<proteinExistence type="inferred from homology"/>
<dbReference type="InterPro" id="IPR007156">
    <property type="entry name" value="MamQ_LemA"/>
</dbReference>
<keyword evidence="5" id="KW-0472">Membrane</keyword>
<comment type="similarity">
    <text evidence="2">Belongs to the LemA family.</text>
</comment>
<evidence type="ECO:0000256" key="5">
    <source>
        <dbReference type="ARBA" id="ARBA00023136"/>
    </source>
</evidence>
<gene>
    <name evidence="6" type="ORF">GXN76_13125</name>
</gene>
<keyword evidence="3" id="KW-0812">Transmembrane</keyword>
<dbReference type="SUPFAM" id="SSF140478">
    <property type="entry name" value="LemA-like"/>
    <property type="match status" value="1"/>
</dbReference>
<reference evidence="6 7" key="1">
    <citation type="submission" date="2020-01" db="EMBL/GenBank/DDBJ databases">
        <authorList>
            <person name="Gulvik C.A."/>
            <person name="Batra D.G."/>
        </authorList>
    </citation>
    <scope>NUCLEOTIDE SEQUENCE [LARGE SCALE GENOMIC DNA]</scope>
    <source>
        <strain evidence="6 7">W9323</strain>
    </source>
</reference>
<evidence type="ECO:0000313" key="7">
    <source>
        <dbReference type="Proteomes" id="UP000503088"/>
    </source>
</evidence>
<evidence type="ECO:0000313" key="6">
    <source>
        <dbReference type="EMBL" id="QKG85322.1"/>
    </source>
</evidence>
<dbReference type="PANTHER" id="PTHR34478:SF2">
    <property type="entry name" value="MEMBRANE PROTEIN"/>
    <property type="match status" value="1"/>
</dbReference>
<evidence type="ECO:0000256" key="2">
    <source>
        <dbReference type="ARBA" id="ARBA00008854"/>
    </source>
</evidence>
<dbReference type="EMBL" id="CP048104">
    <property type="protein sequence ID" value="QKG85322.1"/>
    <property type="molecule type" value="Genomic_DNA"/>
</dbReference>
<sequence>MLIGIIIAVVVLALLWILGYNSLVKHRNWAEEAWAQIDVQLKRRHDMIPNLVEIVKGYAKHEQETFEKIVDARNRMFNPGNNRNDEMAAHDQLSQSLKSLFALREDYPELKANENFLRLQEDLTGIENKIAYSRQSYNSSVMHYNTKIQTIPSNIIASVHGFQRMELLEAREEERENVKISF</sequence>
<dbReference type="Gene3D" id="1.20.1440.20">
    <property type="entry name" value="LemA-like domain"/>
    <property type="match status" value="1"/>
</dbReference>
<dbReference type="KEGG" id="kpul:GXN76_13125"/>
<evidence type="ECO:0000256" key="3">
    <source>
        <dbReference type="ARBA" id="ARBA00022692"/>
    </source>
</evidence>
<accession>A0A7D3XRN2</accession>
<keyword evidence="4" id="KW-1133">Transmembrane helix</keyword>
<dbReference type="Proteomes" id="UP000503088">
    <property type="component" value="Chromosome"/>
</dbReference>
<keyword evidence="7" id="KW-1185">Reference proteome</keyword>
<name>A0A7D3XRN2_9BACL</name>
<dbReference type="AlphaFoldDB" id="A0A7D3XRN2"/>
<dbReference type="PANTHER" id="PTHR34478">
    <property type="entry name" value="PROTEIN LEMA"/>
    <property type="match status" value="1"/>
</dbReference>
<dbReference type="Pfam" id="PF04011">
    <property type="entry name" value="LemA"/>
    <property type="match status" value="1"/>
</dbReference>
<evidence type="ECO:0000256" key="4">
    <source>
        <dbReference type="ARBA" id="ARBA00022989"/>
    </source>
</evidence>
<dbReference type="InterPro" id="IPR023353">
    <property type="entry name" value="LemA-like_dom_sf"/>
</dbReference>
<evidence type="ECO:0000256" key="1">
    <source>
        <dbReference type="ARBA" id="ARBA00004167"/>
    </source>
</evidence>
<comment type="subcellular location">
    <subcellularLocation>
        <location evidence="1">Membrane</location>
        <topology evidence="1">Single-pass membrane protein</topology>
    </subcellularLocation>
</comment>
<organism evidence="6 7">
    <name type="scientific">Kroppenstedtia pulmonis</name>
    <dbReference type="NCBI Taxonomy" id="1380685"/>
    <lineage>
        <taxon>Bacteria</taxon>
        <taxon>Bacillati</taxon>
        <taxon>Bacillota</taxon>
        <taxon>Bacilli</taxon>
        <taxon>Bacillales</taxon>
        <taxon>Thermoactinomycetaceae</taxon>
        <taxon>Kroppenstedtia</taxon>
    </lineage>
</organism>
<dbReference type="GO" id="GO:0016020">
    <property type="term" value="C:membrane"/>
    <property type="evidence" value="ECO:0007669"/>
    <property type="project" value="UniProtKB-SubCell"/>
</dbReference>